<evidence type="ECO:0000256" key="2">
    <source>
        <dbReference type="ARBA" id="ARBA00007399"/>
    </source>
</evidence>
<dbReference type="InterPro" id="IPR013783">
    <property type="entry name" value="Ig-like_fold"/>
</dbReference>
<accession>A0ABX9AJN4</accession>
<dbReference type="RefSeq" id="WP_222157593.1">
    <property type="nucleotide sequence ID" value="NZ_CP081864.1"/>
</dbReference>
<dbReference type="InterPro" id="IPR036316">
    <property type="entry name" value="Pili_assmbl_chap_C_dom_sf"/>
</dbReference>
<dbReference type="InterPro" id="IPR050643">
    <property type="entry name" value="Periplasmic_pilus_chap"/>
</dbReference>
<dbReference type="EMBL" id="CP081864">
    <property type="protein sequence ID" value="QZN94471.1"/>
    <property type="molecule type" value="Genomic_DNA"/>
</dbReference>
<dbReference type="Pfam" id="PF00345">
    <property type="entry name" value="PapD_N"/>
    <property type="match status" value="1"/>
</dbReference>
<evidence type="ECO:0000313" key="9">
    <source>
        <dbReference type="EMBL" id="QZN94471.1"/>
    </source>
</evidence>
<dbReference type="InterPro" id="IPR016148">
    <property type="entry name" value="Pili_assmbl_chaperone_C"/>
</dbReference>
<evidence type="ECO:0000256" key="5">
    <source>
        <dbReference type="ARBA" id="ARBA00023186"/>
    </source>
</evidence>
<dbReference type="SUPFAM" id="SSF49584">
    <property type="entry name" value="Periplasmic chaperone C-domain"/>
    <property type="match status" value="1"/>
</dbReference>
<keyword evidence="3 6" id="KW-0732">Signal</keyword>
<evidence type="ECO:0000313" key="10">
    <source>
        <dbReference type="Proteomes" id="UP000825886"/>
    </source>
</evidence>
<dbReference type="Gene3D" id="2.60.40.10">
    <property type="entry name" value="Immunoglobulins"/>
    <property type="match status" value="2"/>
</dbReference>
<keyword evidence="5" id="KW-0143">Chaperone</keyword>
<keyword evidence="4" id="KW-0574">Periplasm</keyword>
<sequence length="250" mass="27121">MTARNVVLPGIGAALLVLLVMASFSAWASVTMTGTRIIYRSDARSVDVQLANRGNVPYIVQTWFDEGDMNDGPESKRNIPFVVSPASFRIAPNAGQVARISYTRSRALPEDRESIFYFNFQQIPPSNVGGDAAAGQNKMLVVLRNRVKLFFRPSQLGNPPTNVLSTVKVTATREGQRSGVVVSNTLPFYLNVSKIVLNASGTAIPATADMVAPLSQRTFWFTRAVPSGRNTVTVTIISDQGARLSADFPL</sequence>
<name>A0ABX9AJN4_9ENTR</name>
<dbReference type="PANTHER" id="PTHR30251">
    <property type="entry name" value="PILUS ASSEMBLY CHAPERONE"/>
    <property type="match status" value="1"/>
</dbReference>
<comment type="subcellular location">
    <subcellularLocation>
        <location evidence="1">Periplasm</location>
    </subcellularLocation>
</comment>
<dbReference type="Proteomes" id="UP000825886">
    <property type="component" value="Chromosome"/>
</dbReference>
<protein>
    <submittedName>
        <fullName evidence="9">Fimbria/pilus periplasmic chaperone</fullName>
    </submittedName>
</protein>
<evidence type="ECO:0000259" key="7">
    <source>
        <dbReference type="Pfam" id="PF00345"/>
    </source>
</evidence>
<dbReference type="Pfam" id="PF02753">
    <property type="entry name" value="PapD_C"/>
    <property type="match status" value="1"/>
</dbReference>
<evidence type="ECO:0000256" key="6">
    <source>
        <dbReference type="SAM" id="SignalP"/>
    </source>
</evidence>
<comment type="similarity">
    <text evidence="2">Belongs to the periplasmic pilus chaperone family.</text>
</comment>
<feature type="domain" description="Pili assembly chaperone C-terminal" evidence="8">
    <location>
        <begin position="182"/>
        <end position="243"/>
    </location>
</feature>
<dbReference type="InterPro" id="IPR016147">
    <property type="entry name" value="Pili_assmbl_chaperone_N"/>
</dbReference>
<reference evidence="9 10" key="1">
    <citation type="submission" date="2021-08" db="EMBL/GenBank/DDBJ databases">
        <title>Culture and genomic analysis of Symbiopectobacterium purcellii sp. nov. gen. nov., isolated from the leafhopper Empoasca decipiens.</title>
        <authorList>
            <person name="Nadal-Jimenez P."/>
            <person name="Siozios S."/>
            <person name="Halliday N."/>
            <person name="Camara M."/>
            <person name="Hurst G.D.D."/>
        </authorList>
    </citation>
    <scope>NUCLEOTIDE SEQUENCE [LARGE SCALE GENOMIC DNA]</scope>
    <source>
        <strain evidence="9 10">SyEd1</strain>
    </source>
</reference>
<dbReference type="PRINTS" id="PR00969">
    <property type="entry name" value="CHAPERONPILI"/>
</dbReference>
<dbReference type="SUPFAM" id="SSF49354">
    <property type="entry name" value="PapD-like"/>
    <property type="match status" value="1"/>
</dbReference>
<dbReference type="InterPro" id="IPR001829">
    <property type="entry name" value="Pili_assmbl_chaperone_bac"/>
</dbReference>
<organism evidence="9 10">
    <name type="scientific">Symbiopectobacterium purcellii</name>
    <dbReference type="NCBI Taxonomy" id="2871826"/>
    <lineage>
        <taxon>Bacteria</taxon>
        <taxon>Pseudomonadati</taxon>
        <taxon>Pseudomonadota</taxon>
        <taxon>Gammaproteobacteria</taxon>
        <taxon>Enterobacterales</taxon>
        <taxon>Enterobacteriaceae</taxon>
    </lineage>
</organism>
<gene>
    <name evidence="9" type="ORF">K6K13_14210</name>
</gene>
<dbReference type="InterPro" id="IPR008962">
    <property type="entry name" value="PapD-like_sf"/>
</dbReference>
<feature type="chain" id="PRO_5046759686" evidence="6">
    <location>
        <begin position="29"/>
        <end position="250"/>
    </location>
</feature>
<evidence type="ECO:0000256" key="4">
    <source>
        <dbReference type="ARBA" id="ARBA00022764"/>
    </source>
</evidence>
<proteinExistence type="inferred from homology"/>
<dbReference type="PANTHER" id="PTHR30251:SF25">
    <property type="entry name" value="FIMBRIAE CHAPARONE"/>
    <property type="match status" value="1"/>
</dbReference>
<feature type="signal peptide" evidence="6">
    <location>
        <begin position="1"/>
        <end position="28"/>
    </location>
</feature>
<evidence type="ECO:0000259" key="8">
    <source>
        <dbReference type="Pfam" id="PF02753"/>
    </source>
</evidence>
<feature type="domain" description="Pili assembly chaperone N-terminal" evidence="7">
    <location>
        <begin position="30"/>
        <end position="156"/>
    </location>
</feature>
<keyword evidence="10" id="KW-1185">Reference proteome</keyword>
<evidence type="ECO:0000256" key="1">
    <source>
        <dbReference type="ARBA" id="ARBA00004418"/>
    </source>
</evidence>
<evidence type="ECO:0000256" key="3">
    <source>
        <dbReference type="ARBA" id="ARBA00022729"/>
    </source>
</evidence>